<dbReference type="PANTHER" id="PTHR28082:SF1">
    <property type="entry name" value="HELPER OF TIM PROTEIN 13"/>
    <property type="match status" value="1"/>
</dbReference>
<dbReference type="OrthoDB" id="882119at2"/>
<dbReference type="InterPro" id="IPR052604">
    <property type="entry name" value="Mito_Tim_assembly_helper"/>
</dbReference>
<evidence type="ECO:0000256" key="2">
    <source>
        <dbReference type="ARBA" id="ARBA00022771"/>
    </source>
</evidence>
<dbReference type="InterPro" id="IPR008913">
    <property type="entry name" value="Znf_CHY"/>
</dbReference>
<name>A0A221MAF4_9BACI</name>
<keyword evidence="6" id="KW-1185">Reference proteome</keyword>
<keyword evidence="3" id="KW-0862">Zinc</keyword>
<keyword evidence="1" id="KW-0479">Metal-binding</keyword>
<evidence type="ECO:0000313" key="6">
    <source>
        <dbReference type="Proteomes" id="UP000204391"/>
    </source>
</evidence>
<dbReference type="RefSeq" id="WP_089531489.1">
    <property type="nucleotide sequence ID" value="NZ_CP022437.1"/>
</dbReference>
<dbReference type="PANTHER" id="PTHR28082">
    <property type="entry name" value="ZINC FINGER PROTEIN"/>
    <property type="match status" value="1"/>
</dbReference>
<evidence type="ECO:0000313" key="5">
    <source>
        <dbReference type="EMBL" id="ASN04638.1"/>
    </source>
</evidence>
<dbReference type="EMBL" id="CP022437">
    <property type="protein sequence ID" value="ASN04638.1"/>
    <property type="molecule type" value="Genomic_DNA"/>
</dbReference>
<dbReference type="PROSITE" id="PS51266">
    <property type="entry name" value="ZF_CHY"/>
    <property type="match status" value="1"/>
</dbReference>
<sequence length="103" mass="11974">MNVIGAIDNETRCKHYHTEKDRIAIKFYCCGEYYPCYKCHEEYGCGSLQVWPKSMFDQFAVLCGSCGTELTIQEYLECGSICPICHAKFNSECSLHYHLYFQK</sequence>
<dbReference type="PIRSF" id="PIRSF017292">
    <property type="entry name" value="UCP017292_Znf_CHY"/>
    <property type="match status" value="1"/>
</dbReference>
<dbReference type="Proteomes" id="UP000204391">
    <property type="component" value="Chromosome"/>
</dbReference>
<protein>
    <recommendedName>
        <fullName evidence="4">CHY-type domain-containing protein</fullName>
    </recommendedName>
</protein>
<reference evidence="5 6" key="1">
    <citation type="journal article" date="2003" name="Int. J. Syst. Evol. Microbiol.">
        <title>Virgibacillus carmonensis sp. nov., Virgibacillus necropolis sp. nov. and Virgibacillus picturae sp. nov., three novel species isolated from deteriorated mural paintings, transfer of the species of the genus salibacillus to Virgibacillus, as Virgibacillus marismortui comb. nov. and Virgibacillus salexigens comb. nov., and emended description of the genus Virgibacillus.</title>
        <authorList>
            <person name="Heyrman J."/>
            <person name="Logan N.A."/>
            <person name="Busse H.J."/>
            <person name="Balcaen A."/>
            <person name="Lebbe L."/>
            <person name="Rodriguez-Diaz M."/>
            <person name="Swings J."/>
            <person name="De Vos P."/>
        </authorList>
    </citation>
    <scope>NUCLEOTIDE SEQUENCE [LARGE SCALE GENOMIC DNA]</scope>
    <source>
        <strain evidence="5 6">LMG 19488</strain>
    </source>
</reference>
<dbReference type="SUPFAM" id="SSF161219">
    <property type="entry name" value="CHY zinc finger-like"/>
    <property type="match status" value="1"/>
</dbReference>
<dbReference type="GO" id="GO:0008270">
    <property type="term" value="F:zinc ion binding"/>
    <property type="evidence" value="ECO:0007669"/>
    <property type="project" value="UniProtKB-KW"/>
</dbReference>
<accession>A0A221MAF4</accession>
<organism evidence="5 6">
    <name type="scientific">Virgibacillus necropolis</name>
    <dbReference type="NCBI Taxonomy" id="163877"/>
    <lineage>
        <taxon>Bacteria</taxon>
        <taxon>Bacillati</taxon>
        <taxon>Bacillota</taxon>
        <taxon>Bacilli</taxon>
        <taxon>Bacillales</taxon>
        <taxon>Bacillaceae</taxon>
        <taxon>Virgibacillus</taxon>
    </lineage>
</organism>
<evidence type="ECO:0000256" key="3">
    <source>
        <dbReference type="ARBA" id="ARBA00022833"/>
    </source>
</evidence>
<dbReference type="KEGG" id="vne:CFK40_06205"/>
<dbReference type="InterPro" id="IPR037274">
    <property type="entry name" value="Znf_CHY_sf"/>
</dbReference>
<dbReference type="Pfam" id="PF05495">
    <property type="entry name" value="zf-CHY"/>
    <property type="match status" value="1"/>
</dbReference>
<dbReference type="AlphaFoldDB" id="A0A221MAF4"/>
<dbReference type="GO" id="GO:0045041">
    <property type="term" value="P:protein import into mitochondrial intermembrane space"/>
    <property type="evidence" value="ECO:0007669"/>
    <property type="project" value="TreeGrafter"/>
</dbReference>
<keyword evidence="2" id="KW-0863">Zinc-finger</keyword>
<gene>
    <name evidence="5" type="ORF">CFK40_06205</name>
</gene>
<proteinExistence type="predicted"/>
<evidence type="ECO:0000259" key="4">
    <source>
        <dbReference type="PROSITE" id="PS51266"/>
    </source>
</evidence>
<dbReference type="InterPro" id="IPR016694">
    <property type="entry name" value="UCP017292"/>
</dbReference>
<evidence type="ECO:0000256" key="1">
    <source>
        <dbReference type="ARBA" id="ARBA00022723"/>
    </source>
</evidence>
<feature type="domain" description="CHY-type" evidence="4">
    <location>
        <begin position="6"/>
        <end position="87"/>
    </location>
</feature>